<dbReference type="GO" id="GO:0003724">
    <property type="term" value="F:RNA helicase activity"/>
    <property type="evidence" value="ECO:0007669"/>
    <property type="project" value="UniProtKB-EC"/>
</dbReference>
<dbReference type="InterPro" id="IPR027417">
    <property type="entry name" value="P-loop_NTPase"/>
</dbReference>
<keyword evidence="2" id="KW-0547">Nucleotide-binding</keyword>
<keyword evidence="7" id="KW-1185">Reference proteome</keyword>
<dbReference type="Pfam" id="PF04408">
    <property type="entry name" value="WHD_HA2"/>
    <property type="match status" value="1"/>
</dbReference>
<accession>A0A9Q1K5V7</accession>
<dbReference type="EC" id="3.6.4.13" evidence="1"/>
<evidence type="ECO:0000256" key="4">
    <source>
        <dbReference type="ARBA" id="ARBA00047984"/>
    </source>
</evidence>
<evidence type="ECO:0000313" key="7">
    <source>
        <dbReference type="Proteomes" id="UP001153076"/>
    </source>
</evidence>
<gene>
    <name evidence="6" type="ORF">Cgig2_008757</name>
</gene>
<dbReference type="Gene3D" id="1.20.120.1080">
    <property type="match status" value="1"/>
</dbReference>
<dbReference type="SMART" id="SM00847">
    <property type="entry name" value="HA2"/>
    <property type="match status" value="1"/>
</dbReference>
<evidence type="ECO:0000256" key="2">
    <source>
        <dbReference type="ARBA" id="ARBA00022741"/>
    </source>
</evidence>
<organism evidence="6 7">
    <name type="scientific">Carnegiea gigantea</name>
    <dbReference type="NCBI Taxonomy" id="171969"/>
    <lineage>
        <taxon>Eukaryota</taxon>
        <taxon>Viridiplantae</taxon>
        <taxon>Streptophyta</taxon>
        <taxon>Embryophyta</taxon>
        <taxon>Tracheophyta</taxon>
        <taxon>Spermatophyta</taxon>
        <taxon>Magnoliopsida</taxon>
        <taxon>eudicotyledons</taxon>
        <taxon>Gunneridae</taxon>
        <taxon>Pentapetalae</taxon>
        <taxon>Caryophyllales</taxon>
        <taxon>Cactineae</taxon>
        <taxon>Cactaceae</taxon>
        <taxon>Cactoideae</taxon>
        <taxon>Echinocereeae</taxon>
        <taxon>Carnegiea</taxon>
    </lineage>
</organism>
<evidence type="ECO:0000256" key="3">
    <source>
        <dbReference type="ARBA" id="ARBA00022840"/>
    </source>
</evidence>
<sequence>MVDLGRLFSSSLSYSIKHSLLLHLQLKALGIDNILGFDWPAPPSPEAMIRALEVLYALGVLDDDAKLTSPIGFQVAEIPLDPMLSKVILASGEVGCSEEILTIAAVLSVQCSNANIFMKYFVEKSSNFEICLQSIWISVRGAQRQLDEAKLRFAAAEGDHITFLNVYKGFLQSGKSSKWCHKNFVNYHAMKKVLETREQLKRTAQRLGIPLKSCDRDMQVITEASVSGTTLA</sequence>
<dbReference type="OrthoDB" id="10253254at2759"/>
<reference evidence="6" key="1">
    <citation type="submission" date="2022-04" db="EMBL/GenBank/DDBJ databases">
        <title>Carnegiea gigantea Genome sequencing and assembly v2.</title>
        <authorList>
            <person name="Copetti D."/>
            <person name="Sanderson M.J."/>
            <person name="Burquez A."/>
            <person name="Wojciechowski M.F."/>
        </authorList>
    </citation>
    <scope>NUCLEOTIDE SEQUENCE</scope>
    <source>
        <strain evidence="6">SGP5-SGP5p</strain>
        <tissue evidence="6">Aerial part</tissue>
    </source>
</reference>
<dbReference type="InterPro" id="IPR048333">
    <property type="entry name" value="HA2_WH"/>
</dbReference>
<keyword evidence="3" id="KW-0067">ATP-binding</keyword>
<evidence type="ECO:0000313" key="6">
    <source>
        <dbReference type="EMBL" id="KAJ8437404.1"/>
    </source>
</evidence>
<dbReference type="Proteomes" id="UP001153076">
    <property type="component" value="Unassembled WGS sequence"/>
</dbReference>
<dbReference type="Pfam" id="PF21010">
    <property type="entry name" value="HA2_C"/>
    <property type="match status" value="1"/>
</dbReference>
<dbReference type="AlphaFoldDB" id="A0A9Q1K5V7"/>
<dbReference type="InterPro" id="IPR007502">
    <property type="entry name" value="Helicase-assoc_dom"/>
</dbReference>
<dbReference type="PANTHER" id="PTHR18934:SF136">
    <property type="entry name" value="ATP-DEPENDENT RNA HELICASE DHX35-RELATED"/>
    <property type="match status" value="1"/>
</dbReference>
<comment type="caution">
    <text evidence="6">The sequence shown here is derived from an EMBL/GenBank/DDBJ whole genome shotgun (WGS) entry which is preliminary data.</text>
</comment>
<dbReference type="EMBL" id="JAKOGI010000301">
    <property type="protein sequence ID" value="KAJ8437404.1"/>
    <property type="molecule type" value="Genomic_DNA"/>
</dbReference>
<dbReference type="PANTHER" id="PTHR18934">
    <property type="entry name" value="ATP-DEPENDENT RNA HELICASE"/>
    <property type="match status" value="1"/>
</dbReference>
<dbReference type="GO" id="GO:0003723">
    <property type="term" value="F:RNA binding"/>
    <property type="evidence" value="ECO:0007669"/>
    <property type="project" value="TreeGrafter"/>
</dbReference>
<evidence type="ECO:0000259" key="5">
    <source>
        <dbReference type="SMART" id="SM00847"/>
    </source>
</evidence>
<dbReference type="GO" id="GO:0005524">
    <property type="term" value="F:ATP binding"/>
    <property type="evidence" value="ECO:0007669"/>
    <property type="project" value="UniProtKB-KW"/>
</dbReference>
<dbReference type="SUPFAM" id="SSF52540">
    <property type="entry name" value="P-loop containing nucleoside triphosphate hydrolases"/>
    <property type="match status" value="1"/>
</dbReference>
<comment type="catalytic activity">
    <reaction evidence="4">
        <text>ATP + H2O = ADP + phosphate + H(+)</text>
        <dbReference type="Rhea" id="RHEA:13065"/>
        <dbReference type="ChEBI" id="CHEBI:15377"/>
        <dbReference type="ChEBI" id="CHEBI:15378"/>
        <dbReference type="ChEBI" id="CHEBI:30616"/>
        <dbReference type="ChEBI" id="CHEBI:43474"/>
        <dbReference type="ChEBI" id="CHEBI:456216"/>
        <dbReference type="EC" id="3.6.4.13"/>
    </reaction>
</comment>
<proteinExistence type="predicted"/>
<evidence type="ECO:0000256" key="1">
    <source>
        <dbReference type="ARBA" id="ARBA00012552"/>
    </source>
</evidence>
<protein>
    <recommendedName>
        <fullName evidence="1">RNA helicase</fullName>
        <ecNumber evidence="1">3.6.4.13</ecNumber>
    </recommendedName>
</protein>
<name>A0A9Q1K5V7_9CARY</name>
<feature type="domain" description="Helicase-associated" evidence="5">
    <location>
        <begin position="50"/>
        <end position="164"/>
    </location>
</feature>